<name>A0A1W1XMC5_9CLOT</name>
<sequence>MNDSIIFSFFKKHKLSYIVGIIFMILSSYVQTLFPKILGNTIDLLKINGFDKPMVLKNIFYIALISISSFLFTYIWRNLVIANARKLECDIRQNLFSHFEDMSPEFYSKRKTGDLIAYAINDISAVRMTFGPATALSINGIVLCVISIYSMCTAIDIRLTLMTLIPIPFIIIFTTKIGKLIKLRFRKVQENFANISDKVQENIYGIRVIKAYVQENDEIKNFENLNKEISDSNISMVKASSLLTPVIEVSFSISFVMNLIIGGNMVINKSISLGDFIAFNTYLTMIMNPIISIGRVINIYQRGMASLGRLNDIFKIKPQIKDVPSSHKNQRLNGYIEFKNFDFVYPNSEEEKVLHNINLKLHKGKTLGIIGKTGSGKSTLVNSLFKLYNVEPGNIFIDDKDINSIPLEVLRSNMAIVPQDNFLFSDTIKNNISFFKDIYPMEAIENASKNSLMYESILKFNDKFETLLGERGVNLSGGQKQRLSIARAIIKDPAILILDDSLSAVDTITEKQILSNLKIIRQDKTNLIISHRISTIEDADEIIVIDNGHICEHGTHKELLKQKGEYYEIYIEQSNDGKRGLQTS</sequence>
<dbReference type="GO" id="GO:0016887">
    <property type="term" value="F:ATP hydrolysis activity"/>
    <property type="evidence" value="ECO:0007669"/>
    <property type="project" value="InterPro"/>
</dbReference>
<dbReference type="InterPro" id="IPR027417">
    <property type="entry name" value="P-loop_NTPase"/>
</dbReference>
<keyword evidence="3" id="KW-1003">Cell membrane</keyword>
<keyword evidence="8 9" id="KW-0472">Membrane</keyword>
<keyword evidence="7 9" id="KW-1133">Transmembrane helix</keyword>
<dbReference type="InterPro" id="IPR036640">
    <property type="entry name" value="ABC1_TM_sf"/>
</dbReference>
<accession>A0A1W1XMC5</accession>
<dbReference type="Pfam" id="PF00664">
    <property type="entry name" value="ABC_membrane"/>
    <property type="match status" value="1"/>
</dbReference>
<dbReference type="SUPFAM" id="SSF52540">
    <property type="entry name" value="P-loop containing nucleoside triphosphate hydrolases"/>
    <property type="match status" value="1"/>
</dbReference>
<evidence type="ECO:0000256" key="5">
    <source>
        <dbReference type="ARBA" id="ARBA00022741"/>
    </source>
</evidence>
<protein>
    <submittedName>
        <fullName evidence="12">ATP-binding cassette, subfamily B</fullName>
    </submittedName>
</protein>
<feature type="transmembrane region" description="Helical" evidence="9">
    <location>
        <begin position="281"/>
        <end position="300"/>
    </location>
</feature>
<dbReference type="PANTHER" id="PTHR43394">
    <property type="entry name" value="ATP-DEPENDENT PERMEASE MDL1, MITOCHONDRIAL"/>
    <property type="match status" value="1"/>
</dbReference>
<keyword evidence="13" id="KW-1185">Reference proteome</keyword>
<keyword evidence="2" id="KW-0813">Transport</keyword>
<gene>
    <name evidence="12" type="ORF">SAMN02745134_02329</name>
</gene>
<keyword evidence="5" id="KW-0547">Nucleotide-binding</keyword>
<feature type="transmembrane region" description="Helical" evidence="9">
    <location>
        <begin position="242"/>
        <end position="261"/>
    </location>
</feature>
<dbReference type="Proteomes" id="UP000192468">
    <property type="component" value="Unassembled WGS sequence"/>
</dbReference>
<dbReference type="GO" id="GO:0005524">
    <property type="term" value="F:ATP binding"/>
    <property type="evidence" value="ECO:0007669"/>
    <property type="project" value="UniProtKB-KW"/>
</dbReference>
<dbReference type="PANTHER" id="PTHR43394:SF1">
    <property type="entry name" value="ATP-BINDING CASSETTE SUB-FAMILY B MEMBER 10, MITOCHONDRIAL"/>
    <property type="match status" value="1"/>
</dbReference>
<dbReference type="RefSeq" id="WP_084116158.1">
    <property type="nucleotide sequence ID" value="NZ_FWXH01000008.1"/>
</dbReference>
<dbReference type="FunFam" id="3.40.50.300:FF:000221">
    <property type="entry name" value="Multidrug ABC transporter ATP-binding protein"/>
    <property type="match status" value="1"/>
</dbReference>
<evidence type="ECO:0000256" key="6">
    <source>
        <dbReference type="ARBA" id="ARBA00022840"/>
    </source>
</evidence>
<dbReference type="SMART" id="SM00382">
    <property type="entry name" value="AAA"/>
    <property type="match status" value="1"/>
</dbReference>
<dbReference type="Gene3D" id="1.20.1560.10">
    <property type="entry name" value="ABC transporter type 1, transmembrane domain"/>
    <property type="match status" value="1"/>
</dbReference>
<feature type="domain" description="ABC transporter" evidence="10">
    <location>
        <begin position="336"/>
        <end position="572"/>
    </location>
</feature>
<dbReference type="GO" id="GO:0005886">
    <property type="term" value="C:plasma membrane"/>
    <property type="evidence" value="ECO:0007669"/>
    <property type="project" value="UniProtKB-SubCell"/>
</dbReference>
<keyword evidence="6 12" id="KW-0067">ATP-binding</keyword>
<evidence type="ECO:0000256" key="4">
    <source>
        <dbReference type="ARBA" id="ARBA00022692"/>
    </source>
</evidence>
<dbReference type="Pfam" id="PF00005">
    <property type="entry name" value="ABC_tran"/>
    <property type="match status" value="1"/>
</dbReference>
<dbReference type="PROSITE" id="PS50929">
    <property type="entry name" value="ABC_TM1F"/>
    <property type="match status" value="1"/>
</dbReference>
<dbReference type="InterPro" id="IPR011527">
    <property type="entry name" value="ABC1_TM_dom"/>
</dbReference>
<organism evidence="12 13">
    <name type="scientific">Clostridium acidisoli DSM 12555</name>
    <dbReference type="NCBI Taxonomy" id="1121291"/>
    <lineage>
        <taxon>Bacteria</taxon>
        <taxon>Bacillati</taxon>
        <taxon>Bacillota</taxon>
        <taxon>Clostridia</taxon>
        <taxon>Eubacteriales</taxon>
        <taxon>Clostridiaceae</taxon>
        <taxon>Clostridium</taxon>
    </lineage>
</organism>
<dbReference type="EMBL" id="FWXH01000008">
    <property type="protein sequence ID" value="SMC24995.1"/>
    <property type="molecule type" value="Genomic_DNA"/>
</dbReference>
<evidence type="ECO:0000256" key="3">
    <source>
        <dbReference type="ARBA" id="ARBA00022475"/>
    </source>
</evidence>
<dbReference type="CDD" id="cd18541">
    <property type="entry name" value="ABC_6TM_TmrB_like"/>
    <property type="match status" value="1"/>
</dbReference>
<dbReference type="InterPro" id="IPR003439">
    <property type="entry name" value="ABC_transporter-like_ATP-bd"/>
</dbReference>
<keyword evidence="4 9" id="KW-0812">Transmembrane</keyword>
<feature type="transmembrane region" description="Helical" evidence="9">
    <location>
        <begin position="130"/>
        <end position="151"/>
    </location>
</feature>
<dbReference type="InterPro" id="IPR003593">
    <property type="entry name" value="AAA+_ATPase"/>
</dbReference>
<evidence type="ECO:0000256" key="7">
    <source>
        <dbReference type="ARBA" id="ARBA00022989"/>
    </source>
</evidence>
<feature type="transmembrane region" description="Helical" evidence="9">
    <location>
        <begin position="15"/>
        <end position="34"/>
    </location>
</feature>
<dbReference type="GO" id="GO:0015421">
    <property type="term" value="F:ABC-type oligopeptide transporter activity"/>
    <property type="evidence" value="ECO:0007669"/>
    <property type="project" value="TreeGrafter"/>
</dbReference>
<dbReference type="PROSITE" id="PS00211">
    <property type="entry name" value="ABC_TRANSPORTER_1"/>
    <property type="match status" value="1"/>
</dbReference>
<feature type="domain" description="ABC transmembrane type-1" evidence="11">
    <location>
        <begin position="18"/>
        <end position="302"/>
    </location>
</feature>
<dbReference type="Gene3D" id="3.40.50.300">
    <property type="entry name" value="P-loop containing nucleotide triphosphate hydrolases"/>
    <property type="match status" value="1"/>
</dbReference>
<evidence type="ECO:0000256" key="9">
    <source>
        <dbReference type="SAM" id="Phobius"/>
    </source>
</evidence>
<evidence type="ECO:0000259" key="10">
    <source>
        <dbReference type="PROSITE" id="PS50893"/>
    </source>
</evidence>
<evidence type="ECO:0000256" key="1">
    <source>
        <dbReference type="ARBA" id="ARBA00004651"/>
    </source>
</evidence>
<comment type="subcellular location">
    <subcellularLocation>
        <location evidence="1">Cell membrane</location>
        <topology evidence="1">Multi-pass membrane protein</topology>
    </subcellularLocation>
</comment>
<dbReference type="InterPro" id="IPR039421">
    <property type="entry name" value="Type_1_exporter"/>
</dbReference>
<proteinExistence type="predicted"/>
<evidence type="ECO:0000256" key="8">
    <source>
        <dbReference type="ARBA" id="ARBA00023136"/>
    </source>
</evidence>
<feature type="transmembrane region" description="Helical" evidence="9">
    <location>
        <begin position="157"/>
        <end position="177"/>
    </location>
</feature>
<dbReference type="STRING" id="1121291.SAMN02745134_02329"/>
<dbReference type="PROSITE" id="PS50893">
    <property type="entry name" value="ABC_TRANSPORTER_2"/>
    <property type="match status" value="1"/>
</dbReference>
<evidence type="ECO:0000256" key="2">
    <source>
        <dbReference type="ARBA" id="ARBA00022448"/>
    </source>
</evidence>
<dbReference type="InterPro" id="IPR017871">
    <property type="entry name" value="ABC_transporter-like_CS"/>
</dbReference>
<dbReference type="SUPFAM" id="SSF90123">
    <property type="entry name" value="ABC transporter transmembrane region"/>
    <property type="match status" value="1"/>
</dbReference>
<feature type="transmembrane region" description="Helical" evidence="9">
    <location>
        <begin position="54"/>
        <end position="76"/>
    </location>
</feature>
<evidence type="ECO:0000259" key="11">
    <source>
        <dbReference type="PROSITE" id="PS50929"/>
    </source>
</evidence>
<dbReference type="AlphaFoldDB" id="A0A1W1XMC5"/>
<evidence type="ECO:0000313" key="13">
    <source>
        <dbReference type="Proteomes" id="UP000192468"/>
    </source>
</evidence>
<evidence type="ECO:0000313" key="12">
    <source>
        <dbReference type="EMBL" id="SMC24995.1"/>
    </source>
</evidence>
<reference evidence="12 13" key="1">
    <citation type="submission" date="2017-04" db="EMBL/GenBank/DDBJ databases">
        <authorList>
            <person name="Afonso C.L."/>
            <person name="Miller P.J."/>
            <person name="Scott M.A."/>
            <person name="Spackman E."/>
            <person name="Goraichik I."/>
            <person name="Dimitrov K.M."/>
            <person name="Suarez D.L."/>
            <person name="Swayne D.E."/>
        </authorList>
    </citation>
    <scope>NUCLEOTIDE SEQUENCE [LARGE SCALE GENOMIC DNA]</scope>
    <source>
        <strain evidence="12 13">DSM 12555</strain>
    </source>
</reference>